<dbReference type="EMBL" id="JABCRE010000003">
    <property type="protein sequence ID" value="NMW32910.1"/>
    <property type="molecule type" value="Genomic_DNA"/>
</dbReference>
<name>A0A848QQD8_9SPHN</name>
<organism evidence="2 3">
    <name type="scientific">Pontixanthobacter rizhaonensis</name>
    <dbReference type="NCBI Taxonomy" id="2730337"/>
    <lineage>
        <taxon>Bacteria</taxon>
        <taxon>Pseudomonadati</taxon>
        <taxon>Pseudomonadota</taxon>
        <taxon>Alphaproteobacteria</taxon>
        <taxon>Sphingomonadales</taxon>
        <taxon>Erythrobacteraceae</taxon>
        <taxon>Pontixanthobacter</taxon>
    </lineage>
</organism>
<dbReference type="RefSeq" id="WP_170013872.1">
    <property type="nucleotide sequence ID" value="NZ_JABCRE010000003.1"/>
</dbReference>
<keyword evidence="3" id="KW-1185">Reference proteome</keyword>
<reference evidence="2 3" key="1">
    <citation type="submission" date="2020-04" db="EMBL/GenBank/DDBJ databases">
        <authorList>
            <person name="Liu A."/>
        </authorList>
    </citation>
    <scope>NUCLEOTIDE SEQUENCE [LARGE SCALE GENOMIC DNA]</scope>
    <source>
        <strain evidence="2 3">RZ02</strain>
    </source>
</reference>
<dbReference type="Proteomes" id="UP000561181">
    <property type="component" value="Unassembled WGS sequence"/>
</dbReference>
<evidence type="ECO:0000256" key="1">
    <source>
        <dbReference type="SAM" id="Phobius"/>
    </source>
</evidence>
<feature type="transmembrane region" description="Helical" evidence="1">
    <location>
        <begin position="7"/>
        <end position="25"/>
    </location>
</feature>
<proteinExistence type="predicted"/>
<keyword evidence="1" id="KW-0472">Membrane</keyword>
<evidence type="ECO:0000313" key="2">
    <source>
        <dbReference type="EMBL" id="NMW32910.1"/>
    </source>
</evidence>
<comment type="caution">
    <text evidence="2">The sequence shown here is derived from an EMBL/GenBank/DDBJ whole genome shotgun (WGS) entry which is preliminary data.</text>
</comment>
<evidence type="ECO:0000313" key="3">
    <source>
        <dbReference type="Proteomes" id="UP000561181"/>
    </source>
</evidence>
<feature type="transmembrane region" description="Helical" evidence="1">
    <location>
        <begin position="45"/>
        <end position="68"/>
    </location>
</feature>
<dbReference type="Pfam" id="PF11188">
    <property type="entry name" value="DUF2975"/>
    <property type="match status" value="1"/>
</dbReference>
<dbReference type="InterPro" id="IPR021354">
    <property type="entry name" value="DUF2975"/>
</dbReference>
<sequence>MSRLLQIIIGIAAAIVAIILPVILFNTDQVAERLVEAGSEASLPMMLAAIVAVLLLILIVAGLSFHFFRLLSQIIDTVSDGEPFTADNSERLNRMGWIALTFQIASIPIGALAAYIAINIPSDDFSADFEFSLTGILFAIVLFILARIFRQGAAMRDDLEGTI</sequence>
<protein>
    <submittedName>
        <fullName evidence="2">DUF2975 domain-containing protein</fullName>
    </submittedName>
</protein>
<keyword evidence="1" id="KW-1133">Transmembrane helix</keyword>
<gene>
    <name evidence="2" type="ORF">HKD42_12640</name>
</gene>
<dbReference type="AlphaFoldDB" id="A0A848QQD8"/>
<feature type="transmembrane region" description="Helical" evidence="1">
    <location>
        <begin position="97"/>
        <end position="118"/>
    </location>
</feature>
<accession>A0A848QQD8</accession>
<keyword evidence="1" id="KW-0812">Transmembrane</keyword>
<feature type="transmembrane region" description="Helical" evidence="1">
    <location>
        <begin position="130"/>
        <end position="149"/>
    </location>
</feature>